<name>A0A6L5XER7_9BACT</name>
<proteinExistence type="predicted"/>
<dbReference type="AlphaFoldDB" id="A0A6L5XER7"/>
<sequence>MKMYITIAGQTQSVVLANNAATQELVTRLHNGAVTVTLNSSGGFEIWGPLGFSLPTSNQQMMAQPGDVVLYNGSNICLFYGSNSWSYTRLGKIEGLSESQLRTFLKAGESNITVTLSLTSAATGISDVSNNRQNTAGSESLAYMLSGAPAPASYKGIVIKDGKKIVR</sequence>
<evidence type="ECO:0000313" key="3">
    <source>
        <dbReference type="Proteomes" id="UP000483362"/>
    </source>
</evidence>
<dbReference type="EMBL" id="VULT01000010">
    <property type="protein sequence ID" value="MSS17584.1"/>
    <property type="molecule type" value="Genomic_DNA"/>
</dbReference>
<gene>
    <name evidence="2" type="ORF">FYJ29_07415</name>
</gene>
<dbReference type="Proteomes" id="UP000483362">
    <property type="component" value="Unassembled WGS sequence"/>
</dbReference>
<dbReference type="RefSeq" id="WP_154328577.1">
    <property type="nucleotide sequence ID" value="NZ_CP045696.1"/>
</dbReference>
<dbReference type="Pfam" id="PF18050">
    <property type="entry name" value="Cyclophil_like2"/>
    <property type="match status" value="1"/>
</dbReference>
<evidence type="ECO:0000313" key="2">
    <source>
        <dbReference type="EMBL" id="MSS17584.1"/>
    </source>
</evidence>
<organism evidence="2 3">
    <name type="scientific">Sodaliphilus pleomorphus</name>
    <dbReference type="NCBI Taxonomy" id="2606626"/>
    <lineage>
        <taxon>Bacteria</taxon>
        <taxon>Pseudomonadati</taxon>
        <taxon>Bacteroidota</taxon>
        <taxon>Bacteroidia</taxon>
        <taxon>Bacteroidales</taxon>
        <taxon>Muribaculaceae</taxon>
        <taxon>Sodaliphilus</taxon>
    </lineage>
</organism>
<dbReference type="InterPro" id="IPR029000">
    <property type="entry name" value="Cyclophilin-like_dom_sf"/>
</dbReference>
<dbReference type="SUPFAM" id="SSF50891">
    <property type="entry name" value="Cyclophilin-like"/>
    <property type="match status" value="1"/>
</dbReference>
<reference evidence="2 3" key="1">
    <citation type="submission" date="2019-08" db="EMBL/GenBank/DDBJ databases">
        <title>In-depth cultivation of the pig gut microbiome towards novel bacterial diversity and tailored functional studies.</title>
        <authorList>
            <person name="Wylensek D."/>
            <person name="Hitch T.C.A."/>
            <person name="Clavel T."/>
        </authorList>
    </citation>
    <scope>NUCLEOTIDE SEQUENCE [LARGE SCALE GENOMIC DNA]</scope>
    <source>
        <strain evidence="2 3">Oil-RF-744-WCA-WT-10</strain>
    </source>
</reference>
<evidence type="ECO:0000259" key="1">
    <source>
        <dbReference type="Pfam" id="PF18050"/>
    </source>
</evidence>
<protein>
    <recommendedName>
        <fullName evidence="1">Cyclophilin-like domain-containing protein</fullName>
    </recommendedName>
</protein>
<comment type="caution">
    <text evidence="2">The sequence shown here is derived from an EMBL/GenBank/DDBJ whole genome shotgun (WGS) entry which is preliminary data.</text>
</comment>
<accession>A0A6L5XER7</accession>
<dbReference type="InterPro" id="IPR041183">
    <property type="entry name" value="Cyclophilin-like"/>
</dbReference>
<feature type="domain" description="Cyclophilin-like" evidence="1">
    <location>
        <begin position="5"/>
        <end position="116"/>
    </location>
</feature>
<dbReference type="Gene3D" id="2.40.100.20">
    <property type="match status" value="1"/>
</dbReference>
<keyword evidence="3" id="KW-1185">Reference proteome</keyword>